<sequence>MNSRAIISALFLFGFSLSAQPALASDGNAPDENVLTTLFAPKGNTLEPEIQGIEGALLENVHAHLLLGKERCDAPPWRVRGRYGQAETHIRSALRALGYYRPVVEKRLIPPCFIPGATGEALAVSSSGKAARKDCKKGCWSAQFVIDPGMPVRLTEVEVTIVGEAKEDTAFRALREGLPMGKGDVLNHGHYGRIKDDIVALASRLGYFDGEFVTHALRVDMERREAMVHIVYDSGPRYRFGPARIRHGPLDDGLVDRIVGWREGDFFDAQRLARMHRALVDSGYFSAVETRPRVEERRDRHVPVDVDLMPHKRYRFSAGLGMTTDGGPSGSFSALNRRFNRRGHRWSFDTDISLVKSIVGAEYRIPLVDPRTDWLSVQTGFQREDTDTAKSQGLRLGIRHTRRYANDWLGTVSMDALREDFRIGSAEDMATLIVAGLGFSHSGYDNEIRPRRGYRLNLKLNVSHTMLGSDNDFVQGYVSGKWVRRLSWGGRIILRGEVGASWVDKFSKVPASYRFFAGGDKSIRGYDFHALGPKDNLGEIIGGRHIMVGSLEYEHPVSKDWAIATFVDHGNALDGDMNIFSDPLKTSVGVGVRWFSPFGPVGMDVGFPLGEEDSTFRVHLNVGFDL</sequence>
<evidence type="ECO:0000259" key="13">
    <source>
        <dbReference type="Pfam" id="PF17243"/>
    </source>
</evidence>
<dbReference type="AlphaFoldDB" id="A0A450Z798"/>
<evidence type="ECO:0000256" key="9">
    <source>
        <dbReference type="ARBA" id="ARBA00033063"/>
    </source>
</evidence>
<keyword evidence="8" id="KW-0998">Cell outer membrane</keyword>
<comment type="subcellular location">
    <subcellularLocation>
        <location evidence="1">Cell outer membrane</location>
    </subcellularLocation>
</comment>
<feature type="domain" description="TamA POTRA" evidence="13">
    <location>
        <begin position="49"/>
        <end position="108"/>
    </location>
</feature>
<feature type="domain" description="Bacterial surface antigen (D15)" evidence="12">
    <location>
        <begin position="424"/>
        <end position="624"/>
    </location>
</feature>
<dbReference type="Pfam" id="PF01103">
    <property type="entry name" value="Omp85"/>
    <property type="match status" value="1"/>
</dbReference>
<evidence type="ECO:0000256" key="4">
    <source>
        <dbReference type="ARBA" id="ARBA00022452"/>
    </source>
</evidence>
<evidence type="ECO:0000256" key="8">
    <source>
        <dbReference type="ARBA" id="ARBA00023237"/>
    </source>
</evidence>
<evidence type="ECO:0000256" key="10">
    <source>
        <dbReference type="ARBA" id="ARBA00093548"/>
    </source>
</evidence>
<protein>
    <recommendedName>
        <fullName evidence="3">Translocation and assembly module subunit TamA</fullName>
    </recommendedName>
    <alternativeName>
        <fullName evidence="9">Autotransporter assembly factor TamA</fullName>
    </alternativeName>
</protein>
<dbReference type="GO" id="GO:0009279">
    <property type="term" value="C:cell outer membrane"/>
    <property type="evidence" value="ECO:0007669"/>
    <property type="project" value="UniProtKB-SubCell"/>
</dbReference>
<keyword evidence="7" id="KW-0472">Membrane</keyword>
<dbReference type="PANTHER" id="PTHR12815:SF47">
    <property type="entry name" value="TRANSLOCATION AND ASSEMBLY MODULE SUBUNIT TAMA"/>
    <property type="match status" value="1"/>
</dbReference>
<evidence type="ECO:0000256" key="5">
    <source>
        <dbReference type="ARBA" id="ARBA00022692"/>
    </source>
</evidence>
<evidence type="ECO:0000259" key="12">
    <source>
        <dbReference type="Pfam" id="PF01103"/>
    </source>
</evidence>
<keyword evidence="6 11" id="KW-0732">Signal</keyword>
<dbReference type="InterPro" id="IPR000184">
    <property type="entry name" value="Bac_surfAg_D15"/>
</dbReference>
<evidence type="ECO:0000256" key="2">
    <source>
        <dbReference type="ARBA" id="ARBA00010248"/>
    </source>
</evidence>
<dbReference type="InterPro" id="IPR035243">
    <property type="entry name" value="TamA_POTRA_Dom_1"/>
</dbReference>
<dbReference type="PANTHER" id="PTHR12815">
    <property type="entry name" value="SORTING AND ASSEMBLY MACHINERY SAMM50 PROTEIN FAMILY MEMBER"/>
    <property type="match status" value="1"/>
</dbReference>
<dbReference type="GO" id="GO:0097347">
    <property type="term" value="C:TAM protein secretion complex"/>
    <property type="evidence" value="ECO:0007669"/>
    <property type="project" value="TreeGrafter"/>
</dbReference>
<dbReference type="GO" id="GO:0009306">
    <property type="term" value="P:protein secretion"/>
    <property type="evidence" value="ECO:0007669"/>
    <property type="project" value="TreeGrafter"/>
</dbReference>
<evidence type="ECO:0000256" key="7">
    <source>
        <dbReference type="ARBA" id="ARBA00023136"/>
    </source>
</evidence>
<evidence type="ECO:0000256" key="6">
    <source>
        <dbReference type="ARBA" id="ARBA00022729"/>
    </source>
</evidence>
<evidence type="ECO:0000256" key="11">
    <source>
        <dbReference type="SAM" id="SignalP"/>
    </source>
</evidence>
<feature type="chain" id="PRO_5019094606" description="Translocation and assembly module subunit TamA" evidence="11">
    <location>
        <begin position="25"/>
        <end position="626"/>
    </location>
</feature>
<dbReference type="Gene3D" id="2.40.160.50">
    <property type="entry name" value="membrane protein fhac: a member of the omp85/tpsb transporter family"/>
    <property type="match status" value="1"/>
</dbReference>
<dbReference type="EMBL" id="CAADFS010000082">
    <property type="protein sequence ID" value="VFK49677.1"/>
    <property type="molecule type" value="Genomic_DNA"/>
</dbReference>
<keyword evidence="5" id="KW-0812">Transmembrane</keyword>
<feature type="signal peptide" evidence="11">
    <location>
        <begin position="1"/>
        <end position="24"/>
    </location>
</feature>
<dbReference type="InterPro" id="IPR039910">
    <property type="entry name" value="D15-like"/>
</dbReference>
<evidence type="ECO:0000256" key="1">
    <source>
        <dbReference type="ARBA" id="ARBA00004442"/>
    </source>
</evidence>
<reference evidence="14" key="1">
    <citation type="submission" date="2019-02" db="EMBL/GenBank/DDBJ databases">
        <authorList>
            <person name="Gruber-Vodicka R. H."/>
            <person name="Seah K. B. B."/>
        </authorList>
    </citation>
    <scope>NUCLEOTIDE SEQUENCE</scope>
    <source>
        <strain evidence="14">BECK_BZ123</strain>
    </source>
</reference>
<organism evidence="14">
    <name type="scientific">Candidatus Kentrum sp. TC</name>
    <dbReference type="NCBI Taxonomy" id="2126339"/>
    <lineage>
        <taxon>Bacteria</taxon>
        <taxon>Pseudomonadati</taxon>
        <taxon>Pseudomonadota</taxon>
        <taxon>Gammaproteobacteria</taxon>
        <taxon>Candidatus Kentrum</taxon>
    </lineage>
</organism>
<name>A0A450Z798_9GAMM</name>
<keyword evidence="4" id="KW-1134">Transmembrane beta strand</keyword>
<gene>
    <name evidence="14" type="ORF">BECKTC1821D_GA0114238_10829</name>
</gene>
<accession>A0A450Z798</accession>
<comment type="subunit">
    <text evidence="10">Interacts with TamB to form the translocation and assembly module (TAM).</text>
</comment>
<comment type="similarity">
    <text evidence="2">Belongs to the TamA family.</text>
</comment>
<proteinExistence type="inferred from homology"/>
<evidence type="ECO:0000313" key="14">
    <source>
        <dbReference type="EMBL" id="VFK49677.1"/>
    </source>
</evidence>
<dbReference type="Pfam" id="PF17243">
    <property type="entry name" value="POTRA_TamA_1"/>
    <property type="match status" value="1"/>
</dbReference>
<dbReference type="Gene3D" id="3.10.20.310">
    <property type="entry name" value="membrane protein fhac"/>
    <property type="match status" value="3"/>
</dbReference>
<evidence type="ECO:0000256" key="3">
    <source>
        <dbReference type="ARBA" id="ARBA00015419"/>
    </source>
</evidence>